<feature type="transmembrane region" description="Helical" evidence="6">
    <location>
        <begin position="18"/>
        <end position="35"/>
    </location>
</feature>
<dbReference type="InterPro" id="IPR037185">
    <property type="entry name" value="EmrE-like"/>
</dbReference>
<keyword evidence="5 6" id="KW-0472">Membrane</keyword>
<comment type="similarity">
    <text evidence="2">Belongs to the EamA transporter family.</text>
</comment>
<feature type="transmembrane region" description="Helical" evidence="6">
    <location>
        <begin position="130"/>
        <end position="150"/>
    </location>
</feature>
<keyword evidence="3 6" id="KW-0812">Transmembrane</keyword>
<dbReference type="Gene3D" id="1.10.3730.20">
    <property type="match status" value="1"/>
</dbReference>
<name>A0A1T4YBE8_9MICO</name>
<dbReference type="AlphaFoldDB" id="A0A1T4YBE8"/>
<dbReference type="InterPro" id="IPR050638">
    <property type="entry name" value="AA-Vitamin_Transporters"/>
</dbReference>
<dbReference type="Pfam" id="PF00892">
    <property type="entry name" value="EamA"/>
    <property type="match status" value="2"/>
</dbReference>
<organism evidence="8 9">
    <name type="scientific">Agreia bicolorata</name>
    <dbReference type="NCBI Taxonomy" id="110935"/>
    <lineage>
        <taxon>Bacteria</taxon>
        <taxon>Bacillati</taxon>
        <taxon>Actinomycetota</taxon>
        <taxon>Actinomycetes</taxon>
        <taxon>Micrococcales</taxon>
        <taxon>Microbacteriaceae</taxon>
        <taxon>Agreia</taxon>
    </lineage>
</organism>
<feature type="transmembrane region" description="Helical" evidence="6">
    <location>
        <begin position="187"/>
        <end position="206"/>
    </location>
</feature>
<feature type="transmembrane region" description="Helical" evidence="6">
    <location>
        <begin position="156"/>
        <end position="175"/>
    </location>
</feature>
<sequence>MVSMEAISTSRISDRPGVWALVTAVAPIAWGTTYFVTREYLPEGYPLYGALIRALPAGLLLLAIVRRRPHGSWWWKAIVLGTLNMGAFFVLVYLAAQLLPTSVASTVMAAAPVVMMLFAWVLLGATPRMAQVIAAAIGILGVALLLLAGTRAVDPGGVAASVAALAMSSLGYVLAQKWSAGIDAVSLTAWQLVAAGLILAPVAVAVEGAPPAMDATTWLAYGYISIVGTAVAFVAWFTGLRHLGAGTVGLIGLLNPVTGVLLGTLVAGELLTPRQLLGVLIVLAAVVLGQPGVSRALLRLRAWMRA</sequence>
<evidence type="ECO:0000256" key="3">
    <source>
        <dbReference type="ARBA" id="ARBA00022692"/>
    </source>
</evidence>
<evidence type="ECO:0000256" key="5">
    <source>
        <dbReference type="ARBA" id="ARBA00023136"/>
    </source>
</evidence>
<gene>
    <name evidence="8" type="ORF">SAMN06295879_2648</name>
</gene>
<feature type="transmembrane region" description="Helical" evidence="6">
    <location>
        <begin position="47"/>
        <end position="65"/>
    </location>
</feature>
<evidence type="ECO:0000313" key="9">
    <source>
        <dbReference type="Proteomes" id="UP000189735"/>
    </source>
</evidence>
<evidence type="ECO:0000256" key="4">
    <source>
        <dbReference type="ARBA" id="ARBA00022989"/>
    </source>
</evidence>
<dbReference type="PANTHER" id="PTHR32322:SF2">
    <property type="entry name" value="EAMA DOMAIN-CONTAINING PROTEIN"/>
    <property type="match status" value="1"/>
</dbReference>
<evidence type="ECO:0000259" key="7">
    <source>
        <dbReference type="Pfam" id="PF00892"/>
    </source>
</evidence>
<evidence type="ECO:0000256" key="2">
    <source>
        <dbReference type="ARBA" id="ARBA00007362"/>
    </source>
</evidence>
<reference evidence="9" key="1">
    <citation type="submission" date="2017-02" db="EMBL/GenBank/DDBJ databases">
        <authorList>
            <person name="Varghese N."/>
            <person name="Submissions S."/>
        </authorList>
    </citation>
    <scope>NUCLEOTIDE SEQUENCE [LARGE SCALE GENOMIC DNA]</scope>
    <source>
        <strain evidence="9">VKM Ac-2052</strain>
    </source>
</reference>
<feature type="domain" description="EamA" evidence="7">
    <location>
        <begin position="157"/>
        <end position="288"/>
    </location>
</feature>
<feature type="transmembrane region" description="Helical" evidence="6">
    <location>
        <begin position="218"/>
        <end position="238"/>
    </location>
</feature>
<dbReference type="GO" id="GO:0016020">
    <property type="term" value="C:membrane"/>
    <property type="evidence" value="ECO:0007669"/>
    <property type="project" value="UniProtKB-SubCell"/>
</dbReference>
<evidence type="ECO:0000256" key="6">
    <source>
        <dbReference type="SAM" id="Phobius"/>
    </source>
</evidence>
<keyword evidence="4 6" id="KW-1133">Transmembrane helix</keyword>
<feature type="transmembrane region" description="Helical" evidence="6">
    <location>
        <begin position="277"/>
        <end position="298"/>
    </location>
</feature>
<feature type="domain" description="EamA" evidence="7">
    <location>
        <begin position="19"/>
        <end position="146"/>
    </location>
</feature>
<dbReference type="InterPro" id="IPR000620">
    <property type="entry name" value="EamA_dom"/>
</dbReference>
<evidence type="ECO:0000313" key="8">
    <source>
        <dbReference type="EMBL" id="SKA99003.1"/>
    </source>
</evidence>
<feature type="transmembrane region" description="Helical" evidence="6">
    <location>
        <begin position="77"/>
        <end position="96"/>
    </location>
</feature>
<accession>A0A1T4YBE8</accession>
<dbReference type="Proteomes" id="UP000189735">
    <property type="component" value="Unassembled WGS sequence"/>
</dbReference>
<dbReference type="PANTHER" id="PTHR32322">
    <property type="entry name" value="INNER MEMBRANE TRANSPORTER"/>
    <property type="match status" value="1"/>
</dbReference>
<dbReference type="EMBL" id="FUYG01000007">
    <property type="protein sequence ID" value="SKA99003.1"/>
    <property type="molecule type" value="Genomic_DNA"/>
</dbReference>
<comment type="subcellular location">
    <subcellularLocation>
        <location evidence="1">Membrane</location>
        <topology evidence="1">Multi-pass membrane protein</topology>
    </subcellularLocation>
</comment>
<feature type="transmembrane region" description="Helical" evidence="6">
    <location>
        <begin position="102"/>
        <end position="123"/>
    </location>
</feature>
<evidence type="ECO:0000256" key="1">
    <source>
        <dbReference type="ARBA" id="ARBA00004141"/>
    </source>
</evidence>
<protein>
    <submittedName>
        <fullName evidence="8">Probable blue pigment (Indigoidine) exporter</fullName>
    </submittedName>
</protein>
<proteinExistence type="inferred from homology"/>
<dbReference type="SUPFAM" id="SSF103481">
    <property type="entry name" value="Multidrug resistance efflux transporter EmrE"/>
    <property type="match status" value="2"/>
</dbReference>
<feature type="transmembrane region" description="Helical" evidence="6">
    <location>
        <begin position="250"/>
        <end position="271"/>
    </location>
</feature>